<evidence type="ECO:0000313" key="2">
    <source>
        <dbReference type="EMBL" id="SMQ74284.1"/>
    </source>
</evidence>
<evidence type="ECO:0000256" key="1">
    <source>
        <dbReference type="SAM" id="MobiDB-lite"/>
    </source>
</evidence>
<reference evidence="3" key="1">
    <citation type="submission" date="2017-04" db="EMBL/GenBank/DDBJ databases">
        <authorList>
            <person name="Varghese N."/>
            <person name="Submissions S."/>
        </authorList>
    </citation>
    <scope>NUCLEOTIDE SEQUENCE [LARGE SCALE GENOMIC DNA]</scope>
</reference>
<dbReference type="EMBL" id="FXWG01000003">
    <property type="protein sequence ID" value="SMQ74284.1"/>
    <property type="molecule type" value="Genomic_DNA"/>
</dbReference>
<keyword evidence="3" id="KW-1185">Reference proteome</keyword>
<sequence>MFFYFKVFPIWVIEFRKTNSISAGFSLLDNLRKIREHAIRIRGITMRTLILAVAFVFSASAVAQSVKSTVQTSTGIDVTLYSDEFADRYEYTSPSVEIPGTQGIAMVAYIKSAGTVRGPEIIGSVVYRGEWRRYNSAILRGGKELSADFGSRDVISCRGSRYSSGCLLSEQFRVRLTTEEWESVLQSGKLEMQLRAYSGPAVMVTIPARHYRALLEAAGLTAVEPTPVAPSESKEPTVDQPTPRITCPTCN</sequence>
<feature type="region of interest" description="Disordered" evidence="1">
    <location>
        <begin position="225"/>
        <end position="251"/>
    </location>
</feature>
<dbReference type="Proteomes" id="UP000194420">
    <property type="component" value="Unassembled WGS sequence"/>
</dbReference>
<protein>
    <submittedName>
        <fullName evidence="2">Uncharacterized protein</fullName>
    </submittedName>
</protein>
<organism evidence="2 3">
    <name type="scientific">Altererythrobacter xiamenensis</name>
    <dbReference type="NCBI Taxonomy" id="1316679"/>
    <lineage>
        <taxon>Bacteria</taxon>
        <taxon>Pseudomonadati</taxon>
        <taxon>Pseudomonadota</taxon>
        <taxon>Alphaproteobacteria</taxon>
        <taxon>Sphingomonadales</taxon>
        <taxon>Erythrobacteraceae</taxon>
        <taxon>Altererythrobacter</taxon>
    </lineage>
</organism>
<accession>A0A1Y6FH71</accession>
<name>A0A1Y6FH71_9SPHN</name>
<evidence type="ECO:0000313" key="3">
    <source>
        <dbReference type="Proteomes" id="UP000194420"/>
    </source>
</evidence>
<proteinExistence type="predicted"/>
<dbReference type="AlphaFoldDB" id="A0A1Y6FH71"/>
<gene>
    <name evidence="2" type="ORF">SAMN06297468_2515</name>
</gene>